<reference evidence="2" key="1">
    <citation type="submission" date="2019-07" db="EMBL/GenBank/DDBJ databases">
        <authorList>
            <person name="Dittberner H."/>
        </authorList>
    </citation>
    <scope>NUCLEOTIDE SEQUENCE [LARGE SCALE GENOMIC DNA]</scope>
</reference>
<keyword evidence="3" id="KW-1185">Reference proteome</keyword>
<dbReference type="EMBL" id="CABITT030000004">
    <property type="protein sequence ID" value="VVB03242.1"/>
    <property type="molecule type" value="Genomic_DNA"/>
</dbReference>
<proteinExistence type="predicted"/>
<dbReference type="Proteomes" id="UP000489600">
    <property type="component" value="Unassembled WGS sequence"/>
</dbReference>
<evidence type="ECO:0000313" key="2">
    <source>
        <dbReference type="EMBL" id="VVB03242.1"/>
    </source>
</evidence>
<keyword evidence="1" id="KW-0812">Transmembrane</keyword>
<feature type="transmembrane region" description="Helical" evidence="1">
    <location>
        <begin position="63"/>
        <end position="85"/>
    </location>
</feature>
<name>A0A565BNT6_9BRAS</name>
<protein>
    <submittedName>
        <fullName evidence="2">Uncharacterized protein</fullName>
    </submittedName>
</protein>
<keyword evidence="1" id="KW-0472">Membrane</keyword>
<accession>A0A565BNT6</accession>
<feature type="transmembrane region" description="Helical" evidence="1">
    <location>
        <begin position="35"/>
        <end position="57"/>
    </location>
</feature>
<keyword evidence="1" id="KW-1133">Transmembrane helix</keyword>
<sequence>MPIANLDSSPNANLCSGIRHVKGVVVFVMSNKWRVFFTLIMLSVGSIVLMYFLYKLLFTDSVLAAMALSSAATAIMIFMSIASIIRRGLRFVFRRA</sequence>
<gene>
    <name evidence="2" type="ORF">ANE_LOCUS13686</name>
</gene>
<dbReference type="AlphaFoldDB" id="A0A565BNT6"/>
<comment type="caution">
    <text evidence="2">The sequence shown here is derived from an EMBL/GenBank/DDBJ whole genome shotgun (WGS) entry which is preliminary data.</text>
</comment>
<evidence type="ECO:0000313" key="3">
    <source>
        <dbReference type="Proteomes" id="UP000489600"/>
    </source>
</evidence>
<evidence type="ECO:0000256" key="1">
    <source>
        <dbReference type="SAM" id="Phobius"/>
    </source>
</evidence>
<organism evidence="2 3">
    <name type="scientific">Arabis nemorensis</name>
    <dbReference type="NCBI Taxonomy" id="586526"/>
    <lineage>
        <taxon>Eukaryota</taxon>
        <taxon>Viridiplantae</taxon>
        <taxon>Streptophyta</taxon>
        <taxon>Embryophyta</taxon>
        <taxon>Tracheophyta</taxon>
        <taxon>Spermatophyta</taxon>
        <taxon>Magnoliopsida</taxon>
        <taxon>eudicotyledons</taxon>
        <taxon>Gunneridae</taxon>
        <taxon>Pentapetalae</taxon>
        <taxon>rosids</taxon>
        <taxon>malvids</taxon>
        <taxon>Brassicales</taxon>
        <taxon>Brassicaceae</taxon>
        <taxon>Arabideae</taxon>
        <taxon>Arabis</taxon>
    </lineage>
</organism>